<reference evidence="11" key="1">
    <citation type="submission" date="2025-08" db="UniProtKB">
        <authorList>
            <consortium name="RefSeq"/>
        </authorList>
    </citation>
    <scope>IDENTIFICATION</scope>
    <source>
        <tissue evidence="11">Gonad</tissue>
    </source>
</reference>
<feature type="compositionally biased region" description="Low complexity" evidence="7">
    <location>
        <begin position="422"/>
        <end position="437"/>
    </location>
</feature>
<dbReference type="SUPFAM" id="SSF81321">
    <property type="entry name" value="Family A G protein-coupled receptor-like"/>
    <property type="match status" value="1"/>
</dbReference>
<organism evidence="10 11">
    <name type="scientific">Branchiostoma belcheri</name>
    <name type="common">Amphioxus</name>
    <dbReference type="NCBI Taxonomy" id="7741"/>
    <lineage>
        <taxon>Eukaryota</taxon>
        <taxon>Metazoa</taxon>
        <taxon>Chordata</taxon>
        <taxon>Cephalochordata</taxon>
        <taxon>Leptocardii</taxon>
        <taxon>Amphioxiformes</taxon>
        <taxon>Branchiostomatidae</taxon>
        <taxon>Branchiostoma</taxon>
    </lineage>
</organism>
<keyword evidence="6" id="KW-0807">Transducer</keyword>
<feature type="region of interest" description="Disordered" evidence="7">
    <location>
        <begin position="393"/>
        <end position="437"/>
    </location>
</feature>
<dbReference type="PROSITE" id="PS00237">
    <property type="entry name" value="G_PROTEIN_RECEP_F1_1"/>
    <property type="match status" value="1"/>
</dbReference>
<sequence length="437" mass="47805">MTNFMGSYTGEILVIVMLIKIHYIGIILASAPDMTLNVTNQESNNTRLSPNSTGIDLQDLGIFTATNSSETGENITGLNVPRCPQNESTVAEFPFEEYVSVSVAAISATVCLGVWAVVANGLPLVAIIKHEQLNAPVYILMANLAASDVTTGIAFVLVGSSVLYYYLTGIVVSFTISRLFLSTLLLSAMSSAYSLMALTVERYWFIVHGMTYVNNVDNFKCKVVAVVVWVWSLLLAMLPNFGFQCESCVVVGVDEPCLPLGGGLSYDYVVVILIFVFIPMAAIVLFNVEILRCLWRHVNAIAAQEATVGAQSSTSRRSAFTVVLITAVFLVGWMPIFVRMAMFTQDVALLHHTQVFVILNSAINPMIYAFRLREVRRGVVRLFVNSSGGGNVIQPTSLRTSQQIRQPTNQPNNKPVNHPTNQTTDQTTDQPDSQPSK</sequence>
<keyword evidence="3 6" id="KW-0812">Transmembrane</keyword>
<evidence type="ECO:0000256" key="4">
    <source>
        <dbReference type="ARBA" id="ARBA00022989"/>
    </source>
</evidence>
<dbReference type="OrthoDB" id="10332249at2759"/>
<evidence type="ECO:0000313" key="11">
    <source>
        <dbReference type="RefSeq" id="XP_019645667.1"/>
    </source>
</evidence>
<evidence type="ECO:0000313" key="10">
    <source>
        <dbReference type="Proteomes" id="UP000515135"/>
    </source>
</evidence>
<evidence type="ECO:0000256" key="1">
    <source>
        <dbReference type="ARBA" id="ARBA00004651"/>
    </source>
</evidence>
<keyword evidence="6" id="KW-0675">Receptor</keyword>
<dbReference type="KEGG" id="bbel:109486302"/>
<name>A0A6P5ARH3_BRABE</name>
<keyword evidence="2" id="KW-1003">Cell membrane</keyword>
<comment type="similarity">
    <text evidence="6">Belongs to the G-protein coupled receptor 1 family.</text>
</comment>
<evidence type="ECO:0000256" key="6">
    <source>
        <dbReference type="RuleBase" id="RU000688"/>
    </source>
</evidence>
<evidence type="ECO:0000256" key="3">
    <source>
        <dbReference type="ARBA" id="ARBA00022692"/>
    </source>
</evidence>
<dbReference type="CDD" id="cd14972">
    <property type="entry name" value="7tmA_EDG-like"/>
    <property type="match status" value="1"/>
</dbReference>
<proteinExistence type="inferred from homology"/>
<feature type="transmembrane region" description="Helical" evidence="8">
    <location>
        <begin position="319"/>
        <end position="338"/>
    </location>
</feature>
<dbReference type="GO" id="GO:0004930">
    <property type="term" value="F:G protein-coupled receptor activity"/>
    <property type="evidence" value="ECO:0007669"/>
    <property type="project" value="UniProtKB-KW"/>
</dbReference>
<keyword evidence="5 8" id="KW-0472">Membrane</keyword>
<dbReference type="GO" id="GO:0005886">
    <property type="term" value="C:plasma membrane"/>
    <property type="evidence" value="ECO:0007669"/>
    <property type="project" value="UniProtKB-SubCell"/>
</dbReference>
<dbReference type="InterPro" id="IPR017452">
    <property type="entry name" value="GPCR_Rhodpsn_7TM"/>
</dbReference>
<feature type="transmembrane region" description="Helical" evidence="8">
    <location>
        <begin position="12"/>
        <end position="31"/>
    </location>
</feature>
<dbReference type="PRINTS" id="PR00237">
    <property type="entry name" value="GPCRRHODOPSN"/>
</dbReference>
<feature type="transmembrane region" description="Helical" evidence="8">
    <location>
        <begin position="268"/>
        <end position="288"/>
    </location>
</feature>
<comment type="subcellular location">
    <subcellularLocation>
        <location evidence="1">Cell membrane</location>
        <topology evidence="1">Multi-pass membrane protein</topology>
    </subcellularLocation>
</comment>
<dbReference type="PROSITE" id="PS50262">
    <property type="entry name" value="G_PROTEIN_RECEP_F1_2"/>
    <property type="match status" value="1"/>
</dbReference>
<evidence type="ECO:0000256" key="2">
    <source>
        <dbReference type="ARBA" id="ARBA00022475"/>
    </source>
</evidence>
<accession>A0A6P5ARH3</accession>
<keyword evidence="6" id="KW-0297">G-protein coupled receptor</keyword>
<dbReference type="PANTHER" id="PTHR22750">
    <property type="entry name" value="G-PROTEIN COUPLED RECEPTOR"/>
    <property type="match status" value="1"/>
</dbReference>
<feature type="transmembrane region" description="Helical" evidence="8">
    <location>
        <begin position="140"/>
        <end position="167"/>
    </location>
</feature>
<evidence type="ECO:0000256" key="8">
    <source>
        <dbReference type="SAM" id="Phobius"/>
    </source>
</evidence>
<evidence type="ECO:0000256" key="5">
    <source>
        <dbReference type="ARBA" id="ARBA00023136"/>
    </source>
</evidence>
<feature type="transmembrane region" description="Helical" evidence="8">
    <location>
        <begin position="221"/>
        <end position="238"/>
    </location>
</feature>
<dbReference type="AlphaFoldDB" id="A0A6P5ARH3"/>
<protein>
    <submittedName>
        <fullName evidence="11">G-protein coupled receptor 6-like</fullName>
    </submittedName>
</protein>
<keyword evidence="4 8" id="KW-1133">Transmembrane helix</keyword>
<dbReference type="Proteomes" id="UP000515135">
    <property type="component" value="Unplaced"/>
</dbReference>
<gene>
    <name evidence="11" type="primary">LOC109486302</name>
</gene>
<dbReference type="Pfam" id="PF00001">
    <property type="entry name" value="7tm_1"/>
    <property type="match status" value="1"/>
</dbReference>
<feature type="transmembrane region" description="Helical" evidence="8">
    <location>
        <begin position="179"/>
        <end position="200"/>
    </location>
</feature>
<dbReference type="InterPro" id="IPR000276">
    <property type="entry name" value="GPCR_Rhodpsn"/>
</dbReference>
<dbReference type="RefSeq" id="XP_019645667.1">
    <property type="nucleotide sequence ID" value="XM_019790108.1"/>
</dbReference>
<feature type="domain" description="G-protein coupled receptors family 1 profile" evidence="9">
    <location>
        <begin position="119"/>
        <end position="368"/>
    </location>
</feature>
<dbReference type="Gene3D" id="1.20.1070.10">
    <property type="entry name" value="Rhodopsin 7-helix transmembrane proteins"/>
    <property type="match status" value="1"/>
</dbReference>
<keyword evidence="10" id="KW-1185">Reference proteome</keyword>
<evidence type="ECO:0000256" key="7">
    <source>
        <dbReference type="SAM" id="MobiDB-lite"/>
    </source>
</evidence>
<feature type="transmembrane region" description="Helical" evidence="8">
    <location>
        <begin position="350"/>
        <end position="370"/>
    </location>
</feature>
<feature type="compositionally biased region" description="Polar residues" evidence="7">
    <location>
        <begin position="393"/>
        <end position="421"/>
    </location>
</feature>
<dbReference type="GeneID" id="109486302"/>
<evidence type="ECO:0000259" key="9">
    <source>
        <dbReference type="PROSITE" id="PS50262"/>
    </source>
</evidence>
<feature type="transmembrane region" description="Helical" evidence="8">
    <location>
        <begin position="103"/>
        <end position="128"/>
    </location>
</feature>